<accession>A0A4V1D1W7</accession>
<name>A0A4V1D1W7_9BACT</name>
<evidence type="ECO:0000259" key="1">
    <source>
        <dbReference type="SMART" id="SM00901"/>
    </source>
</evidence>
<dbReference type="RefSeq" id="WP_136411020.1">
    <property type="nucleotide sequence ID" value="NZ_CP039393.1"/>
</dbReference>
<dbReference type="KEGG" id="mgod:E7746_12545"/>
<gene>
    <name evidence="2" type="ORF">E7746_12545</name>
</gene>
<feature type="domain" description="FRG" evidence="1">
    <location>
        <begin position="62"/>
        <end position="160"/>
    </location>
</feature>
<dbReference type="InterPro" id="IPR014966">
    <property type="entry name" value="FRG-dom"/>
</dbReference>
<dbReference type="SMART" id="SM00901">
    <property type="entry name" value="FRG"/>
    <property type="match status" value="1"/>
</dbReference>
<sequence length="219" mass="25090">MMNDKFPSMPSDEDVNSDGYVFKDVFEVFNYIKSKGWDIGWYAAPHFEVMTLYDNHVVASPTPFQPLYRGQSSYYERCLPSLYRRKWSDSQKLERLVQIEDFKTILNDNPEIKDEIEGGLAVNYIGLAQHYGIETNVIDLTNSFGVAAFFATSDYDSLTQTYRPVMEIVRKGVIYFMPTGIFNFGPNQDNQVWPIGMEADISAPGMNMTPFDTMIDLLS</sequence>
<reference evidence="2 3" key="1">
    <citation type="submission" date="2019-02" db="EMBL/GenBank/DDBJ databases">
        <title>Isolation and identification of novel species under the genus Muribaculum.</title>
        <authorList>
            <person name="Miyake S."/>
            <person name="Ding Y."/>
            <person name="Low A."/>
            <person name="Soh M."/>
            <person name="Seedorf H."/>
        </authorList>
    </citation>
    <scope>NUCLEOTIDE SEQUENCE [LARGE SCALE GENOMIC DNA]</scope>
    <source>
        <strain evidence="2 3">TLL-A4</strain>
    </source>
</reference>
<dbReference type="EMBL" id="CP039393">
    <property type="protein sequence ID" value="QCD36648.1"/>
    <property type="molecule type" value="Genomic_DNA"/>
</dbReference>
<organism evidence="2 3">
    <name type="scientific">Muribaculum gordoncarteri</name>
    <dbReference type="NCBI Taxonomy" id="2530390"/>
    <lineage>
        <taxon>Bacteria</taxon>
        <taxon>Pseudomonadati</taxon>
        <taxon>Bacteroidota</taxon>
        <taxon>Bacteroidia</taxon>
        <taxon>Bacteroidales</taxon>
        <taxon>Muribaculaceae</taxon>
        <taxon>Muribaculum</taxon>
    </lineage>
</organism>
<evidence type="ECO:0000313" key="3">
    <source>
        <dbReference type="Proteomes" id="UP000297031"/>
    </source>
</evidence>
<dbReference type="AlphaFoldDB" id="A0A4V1D1W7"/>
<proteinExistence type="predicted"/>
<dbReference type="Proteomes" id="UP000297031">
    <property type="component" value="Chromosome"/>
</dbReference>
<evidence type="ECO:0000313" key="2">
    <source>
        <dbReference type="EMBL" id="QCD36648.1"/>
    </source>
</evidence>
<dbReference type="Pfam" id="PF08867">
    <property type="entry name" value="FRG"/>
    <property type="match status" value="1"/>
</dbReference>
<protein>
    <submittedName>
        <fullName evidence="2">FRG domain-containing protein</fullName>
    </submittedName>
</protein>
<keyword evidence="3" id="KW-1185">Reference proteome</keyword>
<dbReference type="OrthoDB" id="8478691at2"/>